<keyword evidence="3 5" id="KW-0663">Pyridoxal phosphate</keyword>
<dbReference type="InterPro" id="IPR005786">
    <property type="entry name" value="B_amino_transII"/>
</dbReference>
<evidence type="ECO:0000313" key="8">
    <source>
        <dbReference type="Proteomes" id="UP001165065"/>
    </source>
</evidence>
<dbReference type="EC" id="2.6.1.42" evidence="6"/>
<comment type="caution">
    <text evidence="7">The sequence shown here is derived from an EMBL/GenBank/DDBJ whole genome shotgun (WGS) entry which is preliminary data.</text>
</comment>
<dbReference type="PANTHER" id="PTHR42825:SF7">
    <property type="entry name" value="BRANCHED-CHAIN-AMINO-ACID AMINOTRANSFERASE"/>
    <property type="match status" value="1"/>
</dbReference>
<dbReference type="AlphaFoldDB" id="A0A9W7L8H8"/>
<dbReference type="OrthoDB" id="1732691at2759"/>
<dbReference type="InterPro" id="IPR001544">
    <property type="entry name" value="Aminotrans_IV"/>
</dbReference>
<sequence length="159" mass="17474">MKGFNEALFLDANTGRGIEEAGASNFFAVLEKGGKKTLVTPGLDKGTILPGVTRDTVIRVAREVLGITVEERRLSLDELGSCVEAFCCGTGASLTPVGEVVEEIGEGEEKKYKCWRGERKAGEITRRIYDVIQGIMWGDGEEEIEEKYGEWVEVVEPEE</sequence>
<comment type="catalytic activity">
    <reaction evidence="6">
        <text>L-isoleucine + 2-oxoglutarate = (S)-3-methyl-2-oxopentanoate + L-glutamate</text>
        <dbReference type="Rhea" id="RHEA:24801"/>
        <dbReference type="ChEBI" id="CHEBI:16810"/>
        <dbReference type="ChEBI" id="CHEBI:29985"/>
        <dbReference type="ChEBI" id="CHEBI:35146"/>
        <dbReference type="ChEBI" id="CHEBI:58045"/>
        <dbReference type="EC" id="2.6.1.42"/>
    </reaction>
</comment>
<evidence type="ECO:0000256" key="1">
    <source>
        <dbReference type="ARBA" id="ARBA00001933"/>
    </source>
</evidence>
<keyword evidence="6" id="KW-0808">Transferase</keyword>
<dbReference type="GO" id="GO:0009082">
    <property type="term" value="P:branched-chain amino acid biosynthetic process"/>
    <property type="evidence" value="ECO:0007669"/>
    <property type="project" value="UniProtKB-KW"/>
</dbReference>
<dbReference type="GO" id="GO:0008652">
    <property type="term" value="P:amino acid biosynthetic process"/>
    <property type="evidence" value="ECO:0007669"/>
    <property type="project" value="UniProtKB-KW"/>
</dbReference>
<dbReference type="Proteomes" id="UP001165065">
    <property type="component" value="Unassembled WGS sequence"/>
</dbReference>
<dbReference type="InterPro" id="IPR018300">
    <property type="entry name" value="Aminotrans_IV_CS"/>
</dbReference>
<evidence type="ECO:0000256" key="6">
    <source>
        <dbReference type="RuleBase" id="RU004517"/>
    </source>
</evidence>
<dbReference type="InterPro" id="IPR043132">
    <property type="entry name" value="BCAT-like_C"/>
</dbReference>
<dbReference type="PROSITE" id="PS00770">
    <property type="entry name" value="AA_TRANSFER_CLASS_4"/>
    <property type="match status" value="1"/>
</dbReference>
<evidence type="ECO:0000256" key="2">
    <source>
        <dbReference type="ARBA" id="ARBA00009320"/>
    </source>
</evidence>
<proteinExistence type="inferred from homology"/>
<keyword evidence="6" id="KW-0032">Aminotransferase</keyword>
<keyword evidence="6" id="KW-0028">Amino-acid biosynthesis</keyword>
<evidence type="ECO:0000256" key="5">
    <source>
        <dbReference type="RuleBase" id="RU004516"/>
    </source>
</evidence>
<dbReference type="SUPFAM" id="SSF56752">
    <property type="entry name" value="D-aminoacid aminotransferase-like PLP-dependent enzymes"/>
    <property type="match status" value="1"/>
</dbReference>
<dbReference type="EMBL" id="BRYA01000078">
    <property type="protein sequence ID" value="GMI37907.1"/>
    <property type="molecule type" value="Genomic_DNA"/>
</dbReference>
<evidence type="ECO:0000313" key="7">
    <source>
        <dbReference type="EMBL" id="GMI37907.1"/>
    </source>
</evidence>
<comment type="catalytic activity">
    <reaction evidence="6">
        <text>L-valine + 2-oxoglutarate = 3-methyl-2-oxobutanoate + L-glutamate</text>
        <dbReference type="Rhea" id="RHEA:24813"/>
        <dbReference type="ChEBI" id="CHEBI:11851"/>
        <dbReference type="ChEBI" id="CHEBI:16810"/>
        <dbReference type="ChEBI" id="CHEBI:29985"/>
        <dbReference type="ChEBI" id="CHEBI:57762"/>
        <dbReference type="EC" id="2.6.1.42"/>
    </reaction>
</comment>
<dbReference type="GO" id="GO:0004084">
    <property type="term" value="F:branched-chain-amino-acid transaminase activity"/>
    <property type="evidence" value="ECO:0007669"/>
    <property type="project" value="UniProtKB-EC"/>
</dbReference>
<dbReference type="Gene3D" id="3.20.10.10">
    <property type="entry name" value="D-amino Acid Aminotransferase, subunit A, domain 2"/>
    <property type="match status" value="1"/>
</dbReference>
<dbReference type="Pfam" id="PF01063">
    <property type="entry name" value="Aminotran_4"/>
    <property type="match status" value="1"/>
</dbReference>
<dbReference type="PANTHER" id="PTHR42825">
    <property type="entry name" value="AMINO ACID AMINOTRANSFERASE"/>
    <property type="match status" value="1"/>
</dbReference>
<organism evidence="7 8">
    <name type="scientific">Triparma columacea</name>
    <dbReference type="NCBI Taxonomy" id="722753"/>
    <lineage>
        <taxon>Eukaryota</taxon>
        <taxon>Sar</taxon>
        <taxon>Stramenopiles</taxon>
        <taxon>Ochrophyta</taxon>
        <taxon>Bolidophyceae</taxon>
        <taxon>Parmales</taxon>
        <taxon>Triparmaceae</taxon>
        <taxon>Triparma</taxon>
    </lineage>
</organism>
<dbReference type="InterPro" id="IPR036038">
    <property type="entry name" value="Aminotransferase-like"/>
</dbReference>
<comment type="cofactor">
    <cofactor evidence="1 5">
        <name>pyridoxal 5'-phosphate</name>
        <dbReference type="ChEBI" id="CHEBI:597326"/>
    </cofactor>
</comment>
<comment type="similarity">
    <text evidence="2 4">Belongs to the class-IV pyridoxal-phosphate-dependent aminotransferase family.</text>
</comment>
<comment type="catalytic activity">
    <reaction evidence="6">
        <text>L-leucine + 2-oxoglutarate = 4-methyl-2-oxopentanoate + L-glutamate</text>
        <dbReference type="Rhea" id="RHEA:18321"/>
        <dbReference type="ChEBI" id="CHEBI:16810"/>
        <dbReference type="ChEBI" id="CHEBI:17865"/>
        <dbReference type="ChEBI" id="CHEBI:29985"/>
        <dbReference type="ChEBI" id="CHEBI:57427"/>
        <dbReference type="EC" id="2.6.1.42"/>
    </reaction>
</comment>
<accession>A0A9W7L8H8</accession>
<reference evidence="8" key="1">
    <citation type="journal article" date="2023" name="Commun. Biol.">
        <title>Genome analysis of Parmales, the sister group of diatoms, reveals the evolutionary specialization of diatoms from phago-mixotrophs to photoautotrophs.</title>
        <authorList>
            <person name="Ban H."/>
            <person name="Sato S."/>
            <person name="Yoshikawa S."/>
            <person name="Yamada K."/>
            <person name="Nakamura Y."/>
            <person name="Ichinomiya M."/>
            <person name="Sato N."/>
            <person name="Blanc-Mathieu R."/>
            <person name="Endo H."/>
            <person name="Kuwata A."/>
            <person name="Ogata H."/>
        </authorList>
    </citation>
    <scope>NUCLEOTIDE SEQUENCE [LARGE SCALE GENOMIC DNA]</scope>
</reference>
<protein>
    <recommendedName>
        <fullName evidence="6">Branched-chain-amino-acid aminotransferase</fullName>
        <ecNumber evidence="6">2.6.1.42</ecNumber>
    </recommendedName>
</protein>
<evidence type="ECO:0000256" key="4">
    <source>
        <dbReference type="RuleBase" id="RU004106"/>
    </source>
</evidence>
<keyword evidence="6" id="KW-0100">Branched-chain amino acid biosynthesis</keyword>
<keyword evidence="8" id="KW-1185">Reference proteome</keyword>
<evidence type="ECO:0000256" key="3">
    <source>
        <dbReference type="ARBA" id="ARBA00022898"/>
    </source>
</evidence>
<name>A0A9W7L8H8_9STRA</name>
<gene>
    <name evidence="7" type="ORF">TrCOL_g5130</name>
</gene>